<feature type="binding site" evidence="7">
    <location>
        <position position="116"/>
    </location>
    <ligand>
        <name>Zn(2+)</name>
        <dbReference type="ChEBI" id="CHEBI:29105"/>
    </ligand>
</feature>
<evidence type="ECO:0000256" key="7">
    <source>
        <dbReference type="PIRSR" id="PIRSR038994-3"/>
    </source>
</evidence>
<evidence type="ECO:0000256" key="4">
    <source>
        <dbReference type="PIRNR" id="PIRNR038994"/>
    </source>
</evidence>
<dbReference type="STRING" id="131112.SAMN04489737_0113"/>
<dbReference type="InterPro" id="IPR032466">
    <property type="entry name" value="Metal_Hydrolase"/>
</dbReference>
<evidence type="ECO:0000313" key="10">
    <source>
        <dbReference type="Proteomes" id="UP000214355"/>
    </source>
</evidence>
<dbReference type="PANTHER" id="PTHR11113:SF14">
    <property type="entry name" value="N-ACETYLGLUCOSAMINE-6-PHOSPHATE DEACETYLASE"/>
    <property type="match status" value="1"/>
</dbReference>
<feature type="binding site" evidence="6">
    <location>
        <begin position="313"/>
        <end position="315"/>
    </location>
    <ligand>
        <name>substrate</name>
    </ligand>
</feature>
<feature type="active site" description="Proton donor/acceptor" evidence="5">
    <location>
        <position position="279"/>
    </location>
</feature>
<accession>A0A1H2L9F1</accession>
<dbReference type="AlphaFoldDB" id="A0A1H2L9F1"/>
<dbReference type="OrthoDB" id="9776488at2"/>
<evidence type="ECO:0000256" key="3">
    <source>
        <dbReference type="ARBA" id="ARBA00022801"/>
    </source>
</evidence>
<reference evidence="10" key="1">
    <citation type="submission" date="2016-10" db="EMBL/GenBank/DDBJ databases">
        <authorList>
            <person name="Varghese N."/>
            <person name="Submissions S."/>
        </authorList>
    </citation>
    <scope>NUCLEOTIDE SEQUENCE [LARGE SCALE GENOMIC DNA]</scope>
    <source>
        <strain evidence="10">DSM 10002</strain>
    </source>
</reference>
<dbReference type="SUPFAM" id="SSF51556">
    <property type="entry name" value="Metallo-dependent hydrolases"/>
    <property type="match status" value="1"/>
</dbReference>
<evidence type="ECO:0000259" key="8">
    <source>
        <dbReference type="Pfam" id="PF01979"/>
    </source>
</evidence>
<feature type="binding site" evidence="6">
    <location>
        <position position="127"/>
    </location>
    <ligand>
        <name>substrate</name>
    </ligand>
</feature>
<comment type="similarity">
    <text evidence="1 4">Belongs to the metallo-dependent hydrolases superfamily. NagA family.</text>
</comment>
<name>A0A1H2L9F1_9ACTO</name>
<keyword evidence="4" id="KW-0119">Carbohydrate metabolism</keyword>
<feature type="binding site" evidence="6">
    <location>
        <begin position="217"/>
        <end position="218"/>
    </location>
    <ligand>
        <name>substrate</name>
    </ligand>
</feature>
<keyword evidence="3 4" id="KW-0378">Hydrolase</keyword>
<dbReference type="GeneID" id="65343872"/>
<feature type="binding site" evidence="6">
    <location>
        <position position="252"/>
    </location>
    <ligand>
        <name>substrate</name>
    </ligand>
</feature>
<evidence type="ECO:0000256" key="2">
    <source>
        <dbReference type="ARBA" id="ARBA00022723"/>
    </source>
</evidence>
<sequence>MSVFAGKVLNGQGELVGAGLEVDDDGVLVRILPAGDELPEGWITPGLIDIHNHGGGGASFPDETDLEGVYTAIEAHRRMGTTAMIASTVSMIDPLPAIKNLVKACEAGELLGIHMEGPYISPHKCGAQNPAAVRNPDLAELRTWLEAGKGWIKTMTIAPEVDNAFEAACLLLDFGALPSWGHTSGTTEQARELIARTAEYGRAKGIDVPQTATHLFNAMPTLAHREPGPVRELISSACRGETVVELVADTIHVHPDLAADVVRVIENSGQMNGVVFVTDAMAGAGMPDGDYVLGSLAVTIVDGVARLTDGGAIAGGTARLAEEIQRMVGGGHLSMESAVRCCVAGPVRALALRGDEPGVTVDFVEGEKPNFVAFDGDLNMVHYQRA</sequence>
<gene>
    <name evidence="9" type="ORF">SAMN04489737_0113</name>
</gene>
<proteinExistence type="inferred from homology"/>
<dbReference type="Gene3D" id="3.20.20.140">
    <property type="entry name" value="Metal-dependent hydrolases"/>
    <property type="match status" value="1"/>
</dbReference>
<dbReference type="PANTHER" id="PTHR11113">
    <property type="entry name" value="N-ACETYLGLUCOSAMINE-6-PHOSPHATE DEACETYLASE"/>
    <property type="match status" value="1"/>
</dbReference>
<dbReference type="InterPro" id="IPR006680">
    <property type="entry name" value="Amidohydro-rel"/>
</dbReference>
<dbReference type="Proteomes" id="UP000214355">
    <property type="component" value="Chromosome I"/>
</dbReference>
<feature type="binding site" evidence="7">
    <location>
        <position position="182"/>
    </location>
    <ligand>
        <name>Zn(2+)</name>
        <dbReference type="ChEBI" id="CHEBI:29105"/>
    </ligand>
</feature>
<feature type="binding site" evidence="6">
    <location>
        <position position="225"/>
    </location>
    <ligand>
        <name>substrate</name>
    </ligand>
</feature>
<feature type="domain" description="Amidohydrolase-related" evidence="8">
    <location>
        <begin position="42"/>
        <end position="352"/>
    </location>
</feature>
<dbReference type="GO" id="GO:0008448">
    <property type="term" value="F:N-acetylglucosamine-6-phosphate deacetylase activity"/>
    <property type="evidence" value="ECO:0007669"/>
    <property type="project" value="InterPro"/>
</dbReference>
<comment type="cofactor">
    <cofactor evidence="7">
        <name>a divalent metal cation</name>
        <dbReference type="ChEBI" id="CHEBI:60240"/>
    </cofactor>
    <text evidence="7">Binds 1 divalent metal cation per subunit.</text>
</comment>
<keyword evidence="10" id="KW-1185">Reference proteome</keyword>
<organism evidence="9 10">
    <name type="scientific">Arcanobacterium phocae</name>
    <dbReference type="NCBI Taxonomy" id="131112"/>
    <lineage>
        <taxon>Bacteria</taxon>
        <taxon>Bacillati</taxon>
        <taxon>Actinomycetota</taxon>
        <taxon>Actinomycetes</taxon>
        <taxon>Actinomycetales</taxon>
        <taxon>Actinomycetaceae</taxon>
        <taxon>Arcanobacterium</taxon>
    </lineage>
</organism>
<dbReference type="Pfam" id="PF01979">
    <property type="entry name" value="Amidohydro_1"/>
    <property type="match status" value="1"/>
</dbReference>
<evidence type="ECO:0000313" key="9">
    <source>
        <dbReference type="EMBL" id="SDU77660.1"/>
    </source>
</evidence>
<evidence type="ECO:0000256" key="1">
    <source>
        <dbReference type="ARBA" id="ARBA00010716"/>
    </source>
</evidence>
<keyword evidence="2 7" id="KW-0479">Metal-binding</keyword>
<dbReference type="InterPro" id="IPR003764">
    <property type="entry name" value="GlcNAc_6-P_deAcase"/>
</dbReference>
<protein>
    <submittedName>
        <fullName evidence="9">N-acetylglucosamine-6-phosphate deacetylase</fullName>
    </submittedName>
</protein>
<evidence type="ECO:0000256" key="5">
    <source>
        <dbReference type="PIRSR" id="PIRSR038994-1"/>
    </source>
</evidence>
<dbReference type="GO" id="GO:0046872">
    <property type="term" value="F:metal ion binding"/>
    <property type="evidence" value="ECO:0007669"/>
    <property type="project" value="UniProtKB-KW"/>
</dbReference>
<dbReference type="RefSeq" id="WP_091278644.1">
    <property type="nucleotide sequence ID" value="NZ_JABAPH010000022.1"/>
</dbReference>
<evidence type="ECO:0000256" key="6">
    <source>
        <dbReference type="PIRSR" id="PIRSR038994-2"/>
    </source>
</evidence>
<dbReference type="GO" id="GO:0006046">
    <property type="term" value="P:N-acetylglucosamine catabolic process"/>
    <property type="evidence" value="ECO:0007669"/>
    <property type="project" value="TreeGrafter"/>
</dbReference>
<dbReference type="PIRSF" id="PIRSF038994">
    <property type="entry name" value="NagA"/>
    <property type="match status" value="1"/>
</dbReference>
<dbReference type="EMBL" id="LT629804">
    <property type="protein sequence ID" value="SDU77660.1"/>
    <property type="molecule type" value="Genomic_DNA"/>
</dbReference>
<feature type="binding site" evidence="7">
    <location>
        <position position="214"/>
    </location>
    <ligand>
        <name>Zn(2+)</name>
        <dbReference type="ChEBI" id="CHEBI:29105"/>
    </ligand>
</feature>